<name>A0A1X0I9B8_9MYCO</name>
<dbReference type="OrthoDB" id="4741065at2"/>
<reference evidence="2 3" key="1">
    <citation type="submission" date="2017-02" db="EMBL/GenBank/DDBJ databases">
        <title>The new phylogeny of genus Mycobacterium.</title>
        <authorList>
            <person name="Tortoli E."/>
            <person name="Trovato A."/>
            <person name="Cirillo D.M."/>
        </authorList>
    </citation>
    <scope>NUCLEOTIDE SEQUENCE [LARGE SCALE GENOMIC DNA]</scope>
    <source>
        <strain evidence="2 3">DSM 45000</strain>
    </source>
</reference>
<organism evidence="2 3">
    <name type="scientific">Mycobacterium paraseoulense</name>
    <dbReference type="NCBI Taxonomy" id="590652"/>
    <lineage>
        <taxon>Bacteria</taxon>
        <taxon>Bacillati</taxon>
        <taxon>Actinomycetota</taxon>
        <taxon>Actinomycetes</taxon>
        <taxon>Mycobacteriales</taxon>
        <taxon>Mycobacteriaceae</taxon>
        <taxon>Mycobacterium</taxon>
    </lineage>
</organism>
<evidence type="ECO:0000313" key="3">
    <source>
        <dbReference type="Proteomes" id="UP000192513"/>
    </source>
</evidence>
<keyword evidence="3" id="KW-1185">Reference proteome</keyword>
<comment type="caution">
    <text evidence="2">The sequence shown here is derived from an EMBL/GenBank/DDBJ whole genome shotgun (WGS) entry which is preliminary data.</text>
</comment>
<gene>
    <name evidence="2" type="ORF">BST39_14735</name>
</gene>
<proteinExistence type="predicted"/>
<dbReference type="EMBL" id="MVIE01000017">
    <property type="protein sequence ID" value="ORB39812.1"/>
    <property type="molecule type" value="Genomic_DNA"/>
</dbReference>
<evidence type="ECO:0008006" key="4">
    <source>
        <dbReference type="Google" id="ProtNLM"/>
    </source>
</evidence>
<feature type="region of interest" description="Disordered" evidence="1">
    <location>
        <begin position="1"/>
        <end position="22"/>
    </location>
</feature>
<evidence type="ECO:0000256" key="1">
    <source>
        <dbReference type="SAM" id="MobiDB-lite"/>
    </source>
</evidence>
<evidence type="ECO:0000313" key="2">
    <source>
        <dbReference type="EMBL" id="ORB39812.1"/>
    </source>
</evidence>
<dbReference type="RefSeq" id="WP_083172690.1">
    <property type="nucleotide sequence ID" value="NZ_AP022619.1"/>
</dbReference>
<protein>
    <recommendedName>
        <fullName evidence="4">Antitoxin</fullName>
    </recommendedName>
</protein>
<dbReference type="AlphaFoldDB" id="A0A1X0I9B8"/>
<sequence>MSRKIAGKIFSTPEGAGVTPPTAEELAKARKSFDEFQAEVNAVADEDRATEVSPKFWDDISGTEYDPRRKGS</sequence>
<accession>A0A1X0I9B8</accession>
<feature type="region of interest" description="Disordered" evidence="1">
    <location>
        <begin position="44"/>
        <end position="72"/>
    </location>
</feature>
<dbReference type="Proteomes" id="UP000192513">
    <property type="component" value="Unassembled WGS sequence"/>
</dbReference>